<dbReference type="AlphaFoldDB" id="A0A7J9H718"/>
<organism evidence="1 2">
    <name type="scientific">Gossypium harknessii</name>
    <dbReference type="NCBI Taxonomy" id="34285"/>
    <lineage>
        <taxon>Eukaryota</taxon>
        <taxon>Viridiplantae</taxon>
        <taxon>Streptophyta</taxon>
        <taxon>Embryophyta</taxon>
        <taxon>Tracheophyta</taxon>
        <taxon>Spermatophyta</taxon>
        <taxon>Magnoliopsida</taxon>
        <taxon>eudicotyledons</taxon>
        <taxon>Gunneridae</taxon>
        <taxon>Pentapetalae</taxon>
        <taxon>rosids</taxon>
        <taxon>malvids</taxon>
        <taxon>Malvales</taxon>
        <taxon>Malvaceae</taxon>
        <taxon>Malvoideae</taxon>
        <taxon>Gossypium</taxon>
    </lineage>
</organism>
<evidence type="ECO:0000313" key="1">
    <source>
        <dbReference type="EMBL" id="MBA0805522.1"/>
    </source>
</evidence>
<accession>A0A7J9H718</accession>
<protein>
    <submittedName>
        <fullName evidence="1">Uncharacterized protein</fullName>
    </submittedName>
</protein>
<comment type="caution">
    <text evidence="1">The sequence shown here is derived from an EMBL/GenBank/DDBJ whole genome shotgun (WGS) entry which is preliminary data.</text>
</comment>
<keyword evidence="2" id="KW-1185">Reference proteome</keyword>
<evidence type="ECO:0000313" key="2">
    <source>
        <dbReference type="Proteomes" id="UP000593560"/>
    </source>
</evidence>
<dbReference type="Proteomes" id="UP000593560">
    <property type="component" value="Unassembled WGS sequence"/>
</dbReference>
<dbReference type="EMBL" id="JABFAD010000008">
    <property type="protein sequence ID" value="MBA0805522.1"/>
    <property type="molecule type" value="Genomic_DNA"/>
</dbReference>
<reference evidence="1 2" key="1">
    <citation type="journal article" date="2019" name="Genome Biol. Evol.">
        <title>Insights into the evolution of the New World diploid cottons (Gossypium, subgenus Houzingenia) based on genome sequencing.</title>
        <authorList>
            <person name="Grover C.E."/>
            <person name="Arick M.A. 2nd"/>
            <person name="Thrash A."/>
            <person name="Conover J.L."/>
            <person name="Sanders W.S."/>
            <person name="Peterson D.G."/>
            <person name="Frelichowski J.E."/>
            <person name="Scheffler J.A."/>
            <person name="Scheffler B.E."/>
            <person name="Wendel J.F."/>
        </authorList>
    </citation>
    <scope>NUCLEOTIDE SEQUENCE [LARGE SCALE GENOMIC DNA]</scope>
    <source>
        <strain evidence="1">0</strain>
        <tissue evidence="1">Leaf</tissue>
    </source>
</reference>
<name>A0A7J9H718_9ROSI</name>
<gene>
    <name evidence="1" type="ORF">Gohar_005031</name>
</gene>
<proteinExistence type="predicted"/>
<sequence>MLMNLTQLQLNNLSVAKDVSKAFGPLLALTLIIIPTGATQDRQRHDVDEHCRVSDLHPQLPVQPSSSPLHLKRVALPSSSTYALPYSPMTLLDSSSCSSSSLLLVGAWSCSTLTWSDSNRYWKRETTSTAEERKVIIEKTKVAAFATAEEATTLVEKFKDTG</sequence>